<feature type="compositionally biased region" description="Low complexity" evidence="8">
    <location>
        <begin position="23"/>
        <end position="57"/>
    </location>
</feature>
<evidence type="ECO:0000256" key="1">
    <source>
        <dbReference type="ARBA" id="ARBA00004141"/>
    </source>
</evidence>
<keyword evidence="6 9" id="KW-1133">Transmembrane helix</keyword>
<keyword evidence="2 9" id="KW-0812">Transmembrane</keyword>
<dbReference type="Gene3D" id="3.30.40.10">
    <property type="entry name" value="Zinc/RING finger domain, C3HC4 (zinc finger)"/>
    <property type="match status" value="1"/>
</dbReference>
<keyword evidence="12" id="KW-1185">Reference proteome</keyword>
<dbReference type="SUPFAM" id="SSF57850">
    <property type="entry name" value="RING/U-box"/>
    <property type="match status" value="1"/>
</dbReference>
<feature type="compositionally biased region" description="Low complexity" evidence="8">
    <location>
        <begin position="1"/>
        <end position="15"/>
    </location>
</feature>
<feature type="compositionally biased region" description="Low complexity" evidence="8">
    <location>
        <begin position="64"/>
        <end position="84"/>
    </location>
</feature>
<feature type="transmembrane region" description="Helical" evidence="9">
    <location>
        <begin position="270"/>
        <end position="290"/>
    </location>
</feature>
<dbReference type="GeneID" id="37271532"/>
<dbReference type="PROSITE" id="PS51292">
    <property type="entry name" value="ZF_RING_CH"/>
    <property type="match status" value="1"/>
</dbReference>
<evidence type="ECO:0000256" key="9">
    <source>
        <dbReference type="SAM" id="Phobius"/>
    </source>
</evidence>
<keyword evidence="4" id="KW-0863">Zinc-finger</keyword>
<feature type="transmembrane region" description="Helical" evidence="9">
    <location>
        <begin position="468"/>
        <end position="490"/>
    </location>
</feature>
<gene>
    <name evidence="11" type="ORF">FA09DRAFT_337372</name>
</gene>
<feature type="region of interest" description="Disordered" evidence="8">
    <location>
        <begin position="1"/>
        <end position="88"/>
    </location>
</feature>
<reference evidence="11 12" key="1">
    <citation type="journal article" date="2018" name="Mol. Biol. Evol.">
        <title>Broad Genomic Sampling Reveals a Smut Pathogenic Ancestry of the Fungal Clade Ustilaginomycotina.</title>
        <authorList>
            <person name="Kijpornyongpan T."/>
            <person name="Mondo S.J."/>
            <person name="Barry K."/>
            <person name="Sandor L."/>
            <person name="Lee J."/>
            <person name="Lipzen A."/>
            <person name="Pangilinan J."/>
            <person name="LaButti K."/>
            <person name="Hainaut M."/>
            <person name="Henrissat B."/>
            <person name="Grigoriev I.V."/>
            <person name="Spatafora J.W."/>
            <person name="Aime M.C."/>
        </authorList>
    </citation>
    <scope>NUCLEOTIDE SEQUENCE [LARGE SCALE GENOMIC DNA]</scope>
    <source>
        <strain evidence="11 12">MCA 4186</strain>
    </source>
</reference>
<feature type="transmembrane region" description="Helical" evidence="9">
    <location>
        <begin position="203"/>
        <end position="225"/>
    </location>
</feature>
<dbReference type="PANTHER" id="PTHR46283">
    <property type="entry name" value="E3 UBIQUITIN-PROTEIN LIGASE MARCH5"/>
    <property type="match status" value="1"/>
</dbReference>
<evidence type="ECO:0000256" key="5">
    <source>
        <dbReference type="ARBA" id="ARBA00022833"/>
    </source>
</evidence>
<feature type="transmembrane region" description="Helical" evidence="9">
    <location>
        <begin position="246"/>
        <end position="264"/>
    </location>
</feature>
<protein>
    <recommendedName>
        <fullName evidence="10">RING-CH-type domain-containing protein</fullName>
    </recommendedName>
</protein>
<evidence type="ECO:0000256" key="8">
    <source>
        <dbReference type="SAM" id="MobiDB-lite"/>
    </source>
</evidence>
<organism evidence="11 12">
    <name type="scientific">Tilletiopsis washingtonensis</name>
    <dbReference type="NCBI Taxonomy" id="58919"/>
    <lineage>
        <taxon>Eukaryota</taxon>
        <taxon>Fungi</taxon>
        <taxon>Dikarya</taxon>
        <taxon>Basidiomycota</taxon>
        <taxon>Ustilaginomycotina</taxon>
        <taxon>Exobasidiomycetes</taxon>
        <taxon>Entylomatales</taxon>
        <taxon>Entylomatales incertae sedis</taxon>
        <taxon>Tilletiopsis</taxon>
    </lineage>
</organism>
<dbReference type="GO" id="GO:0016020">
    <property type="term" value="C:membrane"/>
    <property type="evidence" value="ECO:0007669"/>
    <property type="project" value="UniProtKB-SubCell"/>
</dbReference>
<dbReference type="SMART" id="SM00744">
    <property type="entry name" value="RINGv"/>
    <property type="match status" value="1"/>
</dbReference>
<evidence type="ECO:0000313" key="11">
    <source>
        <dbReference type="EMBL" id="PWN99884.1"/>
    </source>
</evidence>
<feature type="domain" description="RING-CH-type" evidence="10">
    <location>
        <begin position="91"/>
        <end position="182"/>
    </location>
</feature>
<evidence type="ECO:0000256" key="7">
    <source>
        <dbReference type="ARBA" id="ARBA00023136"/>
    </source>
</evidence>
<dbReference type="Proteomes" id="UP000245946">
    <property type="component" value="Unassembled WGS sequence"/>
</dbReference>
<dbReference type="STRING" id="58919.A0A316ZFS0"/>
<feature type="region of interest" description="Disordered" evidence="8">
    <location>
        <begin position="110"/>
        <end position="137"/>
    </location>
</feature>
<dbReference type="EMBL" id="KZ819287">
    <property type="protein sequence ID" value="PWN99884.1"/>
    <property type="molecule type" value="Genomic_DNA"/>
</dbReference>
<dbReference type="InterPro" id="IPR013083">
    <property type="entry name" value="Znf_RING/FYVE/PHD"/>
</dbReference>
<evidence type="ECO:0000256" key="3">
    <source>
        <dbReference type="ARBA" id="ARBA00022723"/>
    </source>
</evidence>
<comment type="subcellular location">
    <subcellularLocation>
        <location evidence="1">Membrane</location>
        <topology evidence="1">Multi-pass membrane protein</topology>
    </subcellularLocation>
</comment>
<feature type="compositionally biased region" description="Low complexity" evidence="8">
    <location>
        <begin position="112"/>
        <end position="134"/>
    </location>
</feature>
<keyword evidence="5" id="KW-0862">Zinc</keyword>
<name>A0A316ZFS0_9BASI</name>
<evidence type="ECO:0000256" key="2">
    <source>
        <dbReference type="ARBA" id="ARBA00022692"/>
    </source>
</evidence>
<keyword evidence="7 9" id="KW-0472">Membrane</keyword>
<dbReference type="OrthoDB" id="5817083at2759"/>
<sequence>MSSAAPDSAAAQLAAYRRRHQGEAGSEEGAPPPAAAAAAEPAAQAEPASAALVADLLPSPPASPAVAGSSSAAPAAPSTAAAPAPRGPVRVSQLRNRVCWICSEGDAEDGVAATPSSSGGSTPTAGTPTQQPQARTRRRRWIHPCGCSLIAHEACLRRWVRHSQARKAPVRCPQCVQPYELHERRSVVLALGQRLEALTQRALPILAAASAGSALLVAGTAYGCAAIRVFAGQSAARRMLDRKWPWHYYFDIPLIPVALIVARVETRGMPALLSYFISMHFPQLFTYLPLRGVGAFSRMSRVQRAQFAQFEARNNPFRAHGSWWPLPPSVTLVALPWIRLLYLELKLRVTRWVLAPHARRPRAPAAIGDQPRRRIREIVLTDGQPMVDVPGQDGVRDVGIGRDGLPRPVPAGVAAIDDLGRRPEGLPEDDDDEEDEIAAGADAAHGADAARAADRRLIYVTPSSLGRLVLGALALPFVGSAVGSVLAMLARRSGSSIMLRILGMRPGSPISPPSFAGTPSASSTAPRRSPFASLFYGGSDSSAAATAAAPQPTADSSWSWSQLNSRARAAVAPEPAPTPAWQEEDAVWLRSAIGAGLCIVAKDIAQLAYRAARLRQARDRSSLTVADKPFAESMRSELDIQE</sequence>
<dbReference type="GO" id="GO:0008270">
    <property type="term" value="F:zinc ion binding"/>
    <property type="evidence" value="ECO:0007669"/>
    <property type="project" value="UniProtKB-KW"/>
</dbReference>
<dbReference type="InterPro" id="IPR011016">
    <property type="entry name" value="Znf_RING-CH"/>
</dbReference>
<keyword evidence="3" id="KW-0479">Metal-binding</keyword>
<evidence type="ECO:0000313" key="12">
    <source>
        <dbReference type="Proteomes" id="UP000245946"/>
    </source>
</evidence>
<dbReference type="AlphaFoldDB" id="A0A316ZFS0"/>
<proteinExistence type="predicted"/>
<evidence type="ECO:0000256" key="6">
    <source>
        <dbReference type="ARBA" id="ARBA00022989"/>
    </source>
</evidence>
<accession>A0A316ZFS0</accession>
<evidence type="ECO:0000259" key="10">
    <source>
        <dbReference type="PROSITE" id="PS51292"/>
    </source>
</evidence>
<dbReference type="RefSeq" id="XP_025600163.1">
    <property type="nucleotide sequence ID" value="XM_025743988.1"/>
</dbReference>
<evidence type="ECO:0000256" key="4">
    <source>
        <dbReference type="ARBA" id="ARBA00022771"/>
    </source>
</evidence>